<dbReference type="AlphaFoldDB" id="A0A2V0PG50"/>
<evidence type="ECO:0000313" key="2">
    <source>
        <dbReference type="EMBL" id="GBF98828.1"/>
    </source>
</evidence>
<dbReference type="InParanoid" id="A0A2V0PG50"/>
<protein>
    <submittedName>
        <fullName evidence="2">Uncharacterized protein</fullName>
    </submittedName>
</protein>
<feature type="signal peptide" evidence="1">
    <location>
        <begin position="1"/>
        <end position="23"/>
    </location>
</feature>
<feature type="chain" id="PRO_5016092511" evidence="1">
    <location>
        <begin position="24"/>
        <end position="473"/>
    </location>
</feature>
<proteinExistence type="predicted"/>
<accession>A0A2V0PG50</accession>
<keyword evidence="1" id="KW-0732">Signal</keyword>
<evidence type="ECO:0000256" key="1">
    <source>
        <dbReference type="SAM" id="SignalP"/>
    </source>
</evidence>
<dbReference type="OrthoDB" id="562086at2759"/>
<sequence>MAATTPRFRAAALVLALAPLALAALGARADGPDEYPAFASNYPMGAQGLDTANSGAPRLNGGVQSFTGNPLYWLSDFFVPSQPRAGVKRTFQMYIVNQGDKVIPKGTMAYFWANKTEPAKCGEAGADAEYKLPELRPFQTYTLKVSVPYSSDLTIGALAWMAIFIDATCVAYNQSDVSNYMVVPATVLSKTTESVFPMVAMPIPTSFPYGWISELVYQQSPIVPVAGAPYTASIRVQNIGTGPLPSGVFMQVWPGFGNINTSSCTNTGGVTVELPKIGPGKIKTVKVEGLVAPKGKSSSYNIVLLDSTCTLGKAPVDYTGLGFYNIMDAPSAYIGGVQAKGQFTFTVKTTPKAPKANDTMTVKVKFQNQAETEGPIGKVALWLKPVAAWNAMQDGGWVEGAPCAYTGFDFSADFSGIVLKPGQSKTVKLAGVPVPTTPGWWQLSVVPDINCTLPASKGIFPSAPYASFEVVAP</sequence>
<name>A0A2V0PG50_9CHLO</name>
<reference evidence="2 3" key="1">
    <citation type="journal article" date="2018" name="Sci. Rep.">
        <title>Raphidocelis subcapitata (=Pseudokirchneriella subcapitata) provides an insight into genome evolution and environmental adaptations in the Sphaeropleales.</title>
        <authorList>
            <person name="Suzuki S."/>
            <person name="Yamaguchi H."/>
            <person name="Nakajima N."/>
            <person name="Kawachi M."/>
        </authorList>
    </citation>
    <scope>NUCLEOTIDE SEQUENCE [LARGE SCALE GENOMIC DNA]</scope>
    <source>
        <strain evidence="2 3">NIES-35</strain>
    </source>
</reference>
<organism evidence="2 3">
    <name type="scientific">Raphidocelis subcapitata</name>
    <dbReference type="NCBI Taxonomy" id="307507"/>
    <lineage>
        <taxon>Eukaryota</taxon>
        <taxon>Viridiplantae</taxon>
        <taxon>Chlorophyta</taxon>
        <taxon>core chlorophytes</taxon>
        <taxon>Chlorophyceae</taxon>
        <taxon>CS clade</taxon>
        <taxon>Sphaeropleales</taxon>
        <taxon>Selenastraceae</taxon>
        <taxon>Raphidocelis</taxon>
    </lineage>
</organism>
<evidence type="ECO:0000313" key="3">
    <source>
        <dbReference type="Proteomes" id="UP000247498"/>
    </source>
</evidence>
<dbReference type="EMBL" id="BDRX01000136">
    <property type="protein sequence ID" value="GBF98828.1"/>
    <property type="molecule type" value="Genomic_DNA"/>
</dbReference>
<comment type="caution">
    <text evidence="2">The sequence shown here is derived from an EMBL/GenBank/DDBJ whole genome shotgun (WGS) entry which is preliminary data.</text>
</comment>
<keyword evidence="3" id="KW-1185">Reference proteome</keyword>
<gene>
    <name evidence="2" type="ORF">Rsub_11593</name>
</gene>
<dbReference type="Proteomes" id="UP000247498">
    <property type="component" value="Unassembled WGS sequence"/>
</dbReference>